<dbReference type="Gene3D" id="1.10.10.10">
    <property type="entry name" value="Winged helix-like DNA-binding domain superfamily/Winged helix DNA-binding domain"/>
    <property type="match status" value="1"/>
</dbReference>
<organism evidence="2 3">
    <name type="scientific">Hoeflea olei</name>
    <dbReference type="NCBI Taxonomy" id="1480615"/>
    <lineage>
        <taxon>Bacteria</taxon>
        <taxon>Pseudomonadati</taxon>
        <taxon>Pseudomonadota</taxon>
        <taxon>Alphaproteobacteria</taxon>
        <taxon>Hyphomicrobiales</taxon>
        <taxon>Rhizobiaceae</taxon>
        <taxon>Hoeflea</taxon>
    </lineage>
</organism>
<dbReference type="Pfam" id="PF02082">
    <property type="entry name" value="Rrf2"/>
    <property type="match status" value="1"/>
</dbReference>
<dbReference type="Proteomes" id="UP000094795">
    <property type="component" value="Unassembled WGS sequence"/>
</dbReference>
<dbReference type="InterPro" id="IPR036388">
    <property type="entry name" value="WH-like_DNA-bd_sf"/>
</dbReference>
<dbReference type="SUPFAM" id="SSF46785">
    <property type="entry name" value="Winged helix' DNA-binding domain"/>
    <property type="match status" value="1"/>
</dbReference>
<evidence type="ECO:0000313" key="3">
    <source>
        <dbReference type="Proteomes" id="UP000094795"/>
    </source>
</evidence>
<dbReference type="GO" id="GO:0003700">
    <property type="term" value="F:DNA-binding transcription factor activity"/>
    <property type="evidence" value="ECO:0007669"/>
    <property type="project" value="TreeGrafter"/>
</dbReference>
<evidence type="ECO:0008006" key="4">
    <source>
        <dbReference type="Google" id="ProtNLM"/>
    </source>
</evidence>
<keyword evidence="3" id="KW-1185">Reference proteome</keyword>
<dbReference type="PANTHER" id="PTHR33221">
    <property type="entry name" value="WINGED HELIX-TURN-HELIX TRANSCRIPTIONAL REGULATOR, RRF2 FAMILY"/>
    <property type="match status" value="1"/>
</dbReference>
<reference evidence="2 3" key="1">
    <citation type="submission" date="2015-12" db="EMBL/GenBank/DDBJ databases">
        <authorList>
            <person name="Shamseldin A."/>
            <person name="Moawad H."/>
            <person name="Abd El-Rahim W.M."/>
            <person name="Sadowsky M.J."/>
        </authorList>
    </citation>
    <scope>NUCLEOTIDE SEQUENCE [LARGE SCALE GENOMIC DNA]</scope>
    <source>
        <strain evidence="2 3">JC234</strain>
    </source>
</reference>
<dbReference type="GO" id="GO:0005829">
    <property type="term" value="C:cytosol"/>
    <property type="evidence" value="ECO:0007669"/>
    <property type="project" value="TreeGrafter"/>
</dbReference>
<accession>A0A1C1YXZ7</accession>
<dbReference type="RefSeq" id="WP_066176660.1">
    <property type="nucleotide sequence ID" value="NZ_LQZT01000007.1"/>
</dbReference>
<dbReference type="EMBL" id="LQZT01000007">
    <property type="protein sequence ID" value="OCW58368.1"/>
    <property type="molecule type" value="Genomic_DNA"/>
</dbReference>
<dbReference type="PROSITE" id="PS51197">
    <property type="entry name" value="HTH_RRF2_2"/>
    <property type="match status" value="1"/>
</dbReference>
<comment type="caution">
    <text evidence="2">The sequence shown here is derived from an EMBL/GenBank/DDBJ whole genome shotgun (WGS) entry which is preliminary data.</text>
</comment>
<keyword evidence="1" id="KW-0238">DNA-binding</keyword>
<proteinExistence type="predicted"/>
<name>A0A1C1YXZ7_9HYPH</name>
<dbReference type="AlphaFoldDB" id="A0A1C1YXZ7"/>
<dbReference type="STRING" id="1480615.AWJ14_13635"/>
<evidence type="ECO:0000256" key="1">
    <source>
        <dbReference type="ARBA" id="ARBA00023125"/>
    </source>
</evidence>
<protein>
    <recommendedName>
        <fullName evidence="4">Rrf2 family transcriptional regulator</fullName>
    </recommendedName>
</protein>
<evidence type="ECO:0000313" key="2">
    <source>
        <dbReference type="EMBL" id="OCW58368.1"/>
    </source>
</evidence>
<dbReference type="InterPro" id="IPR000944">
    <property type="entry name" value="Tscrpt_reg_Rrf2"/>
</dbReference>
<dbReference type="GO" id="GO:0003677">
    <property type="term" value="F:DNA binding"/>
    <property type="evidence" value="ECO:0007669"/>
    <property type="project" value="UniProtKB-KW"/>
</dbReference>
<dbReference type="PANTHER" id="PTHR33221:SF4">
    <property type="entry name" value="HTH-TYPE TRANSCRIPTIONAL REPRESSOR NSRR"/>
    <property type="match status" value="1"/>
</dbReference>
<sequence length="177" mass="19015">MMKLTRQAEIAIDILVACARPQPNKPRTTRLVADLAGTTKDHAAQVVTKLCRHGFLEGMRGRAGGIRLSRPAEAIVIGDVLRLMEPSLVDQARTAPEPSGTALDTVVHAAIGSFVSIFDDFTIDDLAGDPSSGRLACLGCDLHSLVLKGRLFSRLRPHLRHRPRPASNLDKVATPAA</sequence>
<dbReference type="InterPro" id="IPR036390">
    <property type="entry name" value="WH_DNA-bd_sf"/>
</dbReference>
<gene>
    <name evidence="2" type="ORF">AWJ14_13635</name>
</gene>
<dbReference type="OrthoDB" id="9795923at2"/>